<comment type="caution">
    <text evidence="3">The sequence shown here is derived from an EMBL/GenBank/DDBJ whole genome shotgun (WGS) entry which is preliminary data.</text>
</comment>
<keyword evidence="4" id="KW-1185">Reference proteome</keyword>
<accession>A0ABN8DXT9</accession>
<name>A0ABN8DXT9_9VIBR</name>
<dbReference type="Proteomes" id="UP000838672">
    <property type="component" value="Unassembled WGS sequence"/>
</dbReference>
<feature type="chain" id="PRO_5046216756" evidence="2">
    <location>
        <begin position="29"/>
        <end position="251"/>
    </location>
</feature>
<organism evidence="3 4">
    <name type="scientific">Vibrio stylophorae</name>
    <dbReference type="NCBI Taxonomy" id="659351"/>
    <lineage>
        <taxon>Bacteria</taxon>
        <taxon>Pseudomonadati</taxon>
        <taxon>Pseudomonadota</taxon>
        <taxon>Gammaproteobacteria</taxon>
        <taxon>Vibrionales</taxon>
        <taxon>Vibrionaceae</taxon>
        <taxon>Vibrio</taxon>
    </lineage>
</organism>
<evidence type="ECO:0000313" key="4">
    <source>
        <dbReference type="Proteomes" id="UP000838672"/>
    </source>
</evidence>
<feature type="compositionally biased region" description="Polar residues" evidence="1">
    <location>
        <begin position="239"/>
        <end position="251"/>
    </location>
</feature>
<evidence type="ECO:0000256" key="1">
    <source>
        <dbReference type="SAM" id="MobiDB-lite"/>
    </source>
</evidence>
<dbReference type="EMBL" id="CAKLDI010000002">
    <property type="protein sequence ID" value="CAH0535574.1"/>
    <property type="molecule type" value="Genomic_DNA"/>
</dbReference>
<keyword evidence="2" id="KW-0732">Signal</keyword>
<gene>
    <name evidence="3" type="ORF">VST7929_03122</name>
</gene>
<protein>
    <submittedName>
        <fullName evidence="3">Uncharacterized protein</fullName>
    </submittedName>
</protein>
<reference evidence="3" key="1">
    <citation type="submission" date="2021-11" db="EMBL/GenBank/DDBJ databases">
        <authorList>
            <person name="Rodrigo-Torres L."/>
            <person name="Arahal R. D."/>
            <person name="Lucena T."/>
        </authorList>
    </citation>
    <scope>NUCLEOTIDE SEQUENCE</scope>
    <source>
        <strain evidence="3">CECT 7929</strain>
    </source>
</reference>
<feature type="region of interest" description="Disordered" evidence="1">
    <location>
        <begin position="230"/>
        <end position="251"/>
    </location>
</feature>
<evidence type="ECO:0000313" key="3">
    <source>
        <dbReference type="EMBL" id="CAH0535574.1"/>
    </source>
</evidence>
<dbReference type="RefSeq" id="WP_237468479.1">
    <property type="nucleotide sequence ID" value="NZ_CAKLDI010000002.1"/>
</dbReference>
<feature type="signal peptide" evidence="2">
    <location>
        <begin position="1"/>
        <end position="28"/>
    </location>
</feature>
<proteinExistence type="predicted"/>
<evidence type="ECO:0000256" key="2">
    <source>
        <dbReference type="SAM" id="SignalP"/>
    </source>
</evidence>
<sequence length="251" mass="29608">MRPKKSALVALCWACGVQLLLIHLSAKAAPNSATQIRAMCQADLQPLNQLFQPFQIAMEIRQCIPISNHQILLWLELRQGEHYQSQLLWMNGVEGKVQETTKKSGWQAQNLSQESEKLIDSWYREVIFERDVRQLQLLPNQSSQSLFTENSPRYWWVSTEKKRAQDLLVQHHLLSFTPQGWQHKLTTRLSQRTQCDDQQACQWTELQWAYKRYGTYAYLYEQQQRQRWHETEQGKTRVETSQSVSLTELTE</sequence>